<dbReference type="PANTHER" id="PTHR35807:SF1">
    <property type="entry name" value="TRANSCRIPTIONAL REGULATOR REDD"/>
    <property type="match status" value="1"/>
</dbReference>
<feature type="region of interest" description="Disordered" evidence="6">
    <location>
        <begin position="1"/>
        <end position="27"/>
    </location>
</feature>
<feature type="compositionally biased region" description="Basic and acidic residues" evidence="6">
    <location>
        <begin position="1"/>
        <end position="22"/>
    </location>
</feature>
<evidence type="ECO:0000313" key="9">
    <source>
        <dbReference type="Proteomes" id="UP001138997"/>
    </source>
</evidence>
<evidence type="ECO:0000256" key="1">
    <source>
        <dbReference type="ARBA" id="ARBA00005820"/>
    </source>
</evidence>
<keyword evidence="2" id="KW-0805">Transcription regulation</keyword>
<dbReference type="GO" id="GO:0043531">
    <property type="term" value="F:ADP binding"/>
    <property type="evidence" value="ECO:0007669"/>
    <property type="project" value="InterPro"/>
</dbReference>
<dbReference type="EMBL" id="JAJOMB010000006">
    <property type="protein sequence ID" value="MCD5312011.1"/>
    <property type="molecule type" value="Genomic_DNA"/>
</dbReference>
<dbReference type="GO" id="GO:0006355">
    <property type="term" value="P:regulation of DNA-templated transcription"/>
    <property type="evidence" value="ECO:0007669"/>
    <property type="project" value="InterPro"/>
</dbReference>
<comment type="caution">
    <text evidence="8">The sequence shown here is derived from an EMBL/GenBank/DDBJ whole genome shotgun (WGS) entry which is preliminary data.</text>
</comment>
<dbReference type="InterPro" id="IPR005158">
    <property type="entry name" value="BTAD"/>
</dbReference>
<dbReference type="InterPro" id="IPR011990">
    <property type="entry name" value="TPR-like_helical_dom_sf"/>
</dbReference>
<dbReference type="GO" id="GO:0003677">
    <property type="term" value="F:DNA binding"/>
    <property type="evidence" value="ECO:0007669"/>
    <property type="project" value="UniProtKB-UniRule"/>
</dbReference>
<organism evidence="8 9">
    <name type="scientific">Kineosporia babensis</name>
    <dbReference type="NCBI Taxonomy" id="499548"/>
    <lineage>
        <taxon>Bacteria</taxon>
        <taxon>Bacillati</taxon>
        <taxon>Actinomycetota</taxon>
        <taxon>Actinomycetes</taxon>
        <taxon>Kineosporiales</taxon>
        <taxon>Kineosporiaceae</taxon>
        <taxon>Kineosporia</taxon>
    </lineage>
</organism>
<reference evidence="8" key="1">
    <citation type="submission" date="2021-11" db="EMBL/GenBank/DDBJ databases">
        <title>Streptomyces corallinus and Kineosporia corallina sp. nov., two new coral-derived marine actinobacteria.</title>
        <authorList>
            <person name="Buangrab K."/>
            <person name="Sutthacheep M."/>
            <person name="Yeemin T."/>
            <person name="Harunari E."/>
            <person name="Igarashi Y."/>
            <person name="Sripreechasak P."/>
            <person name="Kanchanasin P."/>
            <person name="Tanasupawat S."/>
            <person name="Phongsopitanun W."/>
        </authorList>
    </citation>
    <scope>NUCLEOTIDE SEQUENCE</scope>
    <source>
        <strain evidence="8">JCM 31032</strain>
    </source>
</reference>
<feature type="DNA-binding region" description="OmpR/PhoB-type" evidence="5">
    <location>
        <begin position="19"/>
        <end position="118"/>
    </location>
</feature>
<dbReference type="SMART" id="SM00862">
    <property type="entry name" value="Trans_reg_C"/>
    <property type="match status" value="1"/>
</dbReference>
<feature type="domain" description="OmpR/PhoB-type" evidence="7">
    <location>
        <begin position="19"/>
        <end position="118"/>
    </location>
</feature>
<dbReference type="Gene3D" id="3.40.50.300">
    <property type="entry name" value="P-loop containing nucleotide triphosphate hydrolases"/>
    <property type="match status" value="1"/>
</dbReference>
<accession>A0A9X1SU34</accession>
<name>A0A9X1SU34_9ACTN</name>
<dbReference type="Gene3D" id="1.25.40.10">
    <property type="entry name" value="Tetratricopeptide repeat domain"/>
    <property type="match status" value="1"/>
</dbReference>
<dbReference type="SMART" id="SM01043">
    <property type="entry name" value="BTAD"/>
    <property type="match status" value="1"/>
</dbReference>
<keyword evidence="3 5" id="KW-0238">DNA-binding</keyword>
<dbReference type="Gene3D" id="1.10.10.10">
    <property type="entry name" value="Winged helix-like DNA-binding domain superfamily/Winged helix DNA-binding domain"/>
    <property type="match status" value="1"/>
</dbReference>
<dbReference type="Pfam" id="PF00486">
    <property type="entry name" value="Trans_reg_C"/>
    <property type="match status" value="1"/>
</dbReference>
<comment type="similarity">
    <text evidence="1">Belongs to the AfsR/DnrI/RedD regulatory family.</text>
</comment>
<dbReference type="Proteomes" id="UP001138997">
    <property type="component" value="Unassembled WGS sequence"/>
</dbReference>
<dbReference type="GO" id="GO:0000160">
    <property type="term" value="P:phosphorelay signal transduction system"/>
    <property type="evidence" value="ECO:0007669"/>
    <property type="project" value="InterPro"/>
</dbReference>
<evidence type="ECO:0000256" key="3">
    <source>
        <dbReference type="ARBA" id="ARBA00023125"/>
    </source>
</evidence>
<dbReference type="SUPFAM" id="SSF48452">
    <property type="entry name" value="TPR-like"/>
    <property type="match status" value="1"/>
</dbReference>
<dbReference type="InterPro" id="IPR016032">
    <property type="entry name" value="Sig_transdc_resp-reg_C-effctor"/>
</dbReference>
<evidence type="ECO:0000256" key="5">
    <source>
        <dbReference type="PROSITE-ProRule" id="PRU01091"/>
    </source>
</evidence>
<evidence type="ECO:0000256" key="4">
    <source>
        <dbReference type="ARBA" id="ARBA00023163"/>
    </source>
</evidence>
<keyword evidence="9" id="KW-1185">Reference proteome</keyword>
<evidence type="ECO:0000313" key="8">
    <source>
        <dbReference type="EMBL" id="MCD5312011.1"/>
    </source>
</evidence>
<dbReference type="SUPFAM" id="SSF46894">
    <property type="entry name" value="C-terminal effector domain of the bipartite response regulators"/>
    <property type="match status" value="1"/>
</dbReference>
<gene>
    <name evidence="8" type="ORF">LR394_13955</name>
</gene>
<dbReference type="SUPFAM" id="SSF52540">
    <property type="entry name" value="P-loop containing nucleoside triphosphate hydrolases"/>
    <property type="match status" value="1"/>
</dbReference>
<dbReference type="InterPro" id="IPR027417">
    <property type="entry name" value="P-loop_NTPase"/>
</dbReference>
<evidence type="ECO:0000259" key="7">
    <source>
        <dbReference type="PROSITE" id="PS51755"/>
    </source>
</evidence>
<dbReference type="InterPro" id="IPR001867">
    <property type="entry name" value="OmpR/PhoB-type_DNA-bd"/>
</dbReference>
<dbReference type="PANTHER" id="PTHR35807">
    <property type="entry name" value="TRANSCRIPTIONAL REGULATOR REDD-RELATED"/>
    <property type="match status" value="1"/>
</dbReference>
<protein>
    <submittedName>
        <fullName evidence="8">NB-ARC domain-containing protein</fullName>
    </submittedName>
</protein>
<sequence length="810" mass="87045">MREGAGRLKVYRENGSPDRPADEGGEGQAEFRILGPVEVWLDGVQHSLDGSKQRTVLASLLLARGRILTDERLSSLLWGEEPPTTAAAQLYTHVSRLRKLLGTRATIRRHRPGYLIEVGPALIDHVEFERLSAAGQSALQAGSHEEASTTLARALRLWRGPALANVTEHLSELGLPGLEEARMVALESRLEADLALGRADRLLAELTSMVTLYPLRERLRGLLMIALYRCDRQADALGAFHDGRTLLAEELGVDVGPVLTGLYQEILSGEPEVGPVTELERVPLRVSGAEPVVSDPRPATLPSPAADFTGREAQARQTADLLTPAQETGRSGIAMITGMPGVGKSALAVHTAHRCRDTFPDGQLYADLREPNGAPVDSVQVLGSFLRSLGMPEAEVPAERAQRIRCYRSLLADRRVLVVLDNAASDRQVRCLLPSGPGCSVLITSRAPLTTLEGTQLVDLDPLDEPESVALLGAIIGAAPVAAEAEAAAELAGLCGGLPLAVRVAGARISSGSHHSPGRLLNRLQDESARLDQLRLGSMDVRASLESAYWDLDPRARAALRRLALLDVPDFASWVAAAVLEVSEEDAEDVMDVLVGARLLHVVTDQPDPSGGIRYRLHDLVRLMARERAMGEEPAIERKAAIDRAMGAWLSVATEADRRLTGAPRPGAPAPPGPASRWRLGATHVRVLLTDPLSWFDQEEGALLAVLEQAARTGRAAHAWETAQSLSGYFGHRHRHEDWRSSHQRAWTVAHSSGDVLGQAVILQGLAELSAALGDAGAERGYAGQAEVLHRVLDARPEAGGRRSTAVGWT</sequence>
<proteinExistence type="inferred from homology"/>
<dbReference type="InterPro" id="IPR051677">
    <property type="entry name" value="AfsR-DnrI-RedD_regulator"/>
</dbReference>
<evidence type="ECO:0000256" key="6">
    <source>
        <dbReference type="SAM" id="MobiDB-lite"/>
    </source>
</evidence>
<dbReference type="AlphaFoldDB" id="A0A9X1SU34"/>
<keyword evidence="4" id="KW-0804">Transcription</keyword>
<dbReference type="InterPro" id="IPR036388">
    <property type="entry name" value="WH-like_DNA-bd_sf"/>
</dbReference>
<dbReference type="PRINTS" id="PR00364">
    <property type="entry name" value="DISEASERSIST"/>
</dbReference>
<dbReference type="RefSeq" id="WP_231441782.1">
    <property type="nucleotide sequence ID" value="NZ_JAJOMB010000006.1"/>
</dbReference>
<dbReference type="CDD" id="cd15831">
    <property type="entry name" value="BTAD"/>
    <property type="match status" value="1"/>
</dbReference>
<evidence type="ECO:0000256" key="2">
    <source>
        <dbReference type="ARBA" id="ARBA00023015"/>
    </source>
</evidence>
<dbReference type="Pfam" id="PF03704">
    <property type="entry name" value="BTAD"/>
    <property type="match status" value="1"/>
</dbReference>
<dbReference type="PROSITE" id="PS51755">
    <property type="entry name" value="OMPR_PHOB"/>
    <property type="match status" value="1"/>
</dbReference>